<dbReference type="GO" id="GO:0019290">
    <property type="term" value="P:siderophore biosynthetic process"/>
    <property type="evidence" value="ECO:0007669"/>
    <property type="project" value="InterPro"/>
</dbReference>
<evidence type="ECO:0000259" key="3">
    <source>
        <dbReference type="Pfam" id="PF06276"/>
    </source>
</evidence>
<dbReference type="PANTHER" id="PTHR34384">
    <property type="entry name" value="L-2,3-DIAMINOPROPANOATE--CITRATE LIGASE"/>
    <property type="match status" value="1"/>
</dbReference>
<keyword evidence="5" id="KW-1185">Reference proteome</keyword>
<dbReference type="EMBL" id="JACVDC010000001">
    <property type="protein sequence ID" value="MBC9794519.1"/>
    <property type="molecule type" value="Genomic_DNA"/>
</dbReference>
<dbReference type="AlphaFoldDB" id="A0A926JNP2"/>
<evidence type="ECO:0000256" key="1">
    <source>
        <dbReference type="ARBA" id="ARBA00004924"/>
    </source>
</evidence>
<dbReference type="Gene3D" id="6.10.250.3370">
    <property type="match status" value="1"/>
</dbReference>
<accession>A0A926JNP2</accession>
<dbReference type="RefSeq" id="WP_187963668.1">
    <property type="nucleotide sequence ID" value="NZ_JACVDC010000001.1"/>
</dbReference>
<proteinExistence type="predicted"/>
<reference evidence="4 5" key="1">
    <citation type="submission" date="2020-09" db="EMBL/GenBank/DDBJ databases">
        <title>Sinomicrobium weinanense sp. nov., a halophilic bacteria isolated from saline-alkali soil.</title>
        <authorList>
            <person name="Wu P."/>
            <person name="Ren H."/>
            <person name="Mei Y."/>
            <person name="Liang Y."/>
            <person name="Chen Z."/>
        </authorList>
    </citation>
    <scope>NUCLEOTIDE SEQUENCE [LARGE SCALE GENOMIC DNA]</scope>
    <source>
        <strain evidence="4 5">FJxs</strain>
    </source>
</reference>
<dbReference type="InterPro" id="IPR037455">
    <property type="entry name" value="LucA/IucC-like"/>
</dbReference>
<dbReference type="Pfam" id="PF06276">
    <property type="entry name" value="FhuF"/>
    <property type="match status" value="1"/>
</dbReference>
<dbReference type="Gene3D" id="3.30.310.280">
    <property type="match status" value="1"/>
</dbReference>
<comment type="caution">
    <text evidence="4">The sequence shown here is derived from an EMBL/GenBank/DDBJ whole genome shotgun (WGS) entry which is preliminary data.</text>
</comment>
<dbReference type="GO" id="GO:0016881">
    <property type="term" value="F:acid-amino acid ligase activity"/>
    <property type="evidence" value="ECO:0007669"/>
    <property type="project" value="UniProtKB-ARBA"/>
</dbReference>
<feature type="domain" description="Aerobactin siderophore biosynthesis IucA/IucC-like C-terminal" evidence="3">
    <location>
        <begin position="420"/>
        <end position="576"/>
    </location>
</feature>
<evidence type="ECO:0000259" key="2">
    <source>
        <dbReference type="Pfam" id="PF04183"/>
    </source>
</evidence>
<dbReference type="PANTHER" id="PTHR34384:SF6">
    <property type="entry name" value="STAPHYLOFERRIN B SYNTHASE"/>
    <property type="match status" value="1"/>
</dbReference>
<evidence type="ECO:0000313" key="5">
    <source>
        <dbReference type="Proteomes" id="UP000653730"/>
    </source>
</evidence>
<protein>
    <submittedName>
        <fullName evidence="4">IucA/IucC family siderophore biosynthesis protein</fullName>
    </submittedName>
</protein>
<dbReference type="Gene3D" id="1.10.510.40">
    <property type="match status" value="1"/>
</dbReference>
<organism evidence="4 5">
    <name type="scientific">Sinomicrobium weinanense</name>
    <dbReference type="NCBI Taxonomy" id="2842200"/>
    <lineage>
        <taxon>Bacteria</taxon>
        <taxon>Pseudomonadati</taxon>
        <taxon>Bacteroidota</taxon>
        <taxon>Flavobacteriia</taxon>
        <taxon>Flavobacteriales</taxon>
        <taxon>Flavobacteriaceae</taxon>
        <taxon>Sinomicrobium</taxon>
    </lineage>
</organism>
<sequence>MITETLSPREAVSHITPVIWARVNRLHLCKVISEFAHENIIIPEKQYENEGWGHYVLHAFSFNVQYRFRAKIGSLNHWYIDRDSLEKYTEGKPDRLDSLRFVVEFREAMGIDEQSLPVYMEEVSSTLCGSAYMHMQSTVRSGDLIHAGYQEIERAMTGHPRFIANNGRIGFDTADYRDYAPEAASAFSLIWVAGHRERTVFTSIEPLTYQQLLLQELGEELLGLFRGLLTKKGLDPDEYIFIQVHPWQWYNKLAIVFASDIAAGRLVYLGPGKDEYLPQQSIRTFFNVSNPDKFYVKTALSILNMGYVRGLSPGFMQTNPPVSKWVEELVEGDSYLRETGFCVLREIAGAGYTNMNCERSTRENSPYKKMLSCLWRESPLPKMKKGQRLMTMAALLHTDTEGAAFLPELIRASGLDTDPWIRQYLHCYMSPLLHCFYRYDLVFMPHGENLILVMEDHVPVRAIMKDLGEEVSVMNKGAGLPEEIRRIAVEVSDGERVRPIFTQLFDSIFRFIAAILHEHAGYPEERFWELIAECIHNYGLAHPQLEEKIRKYDLFVPEISPDALNRLQLRNNRQLRNRATPFNVKYIENVANPVARFEK</sequence>
<evidence type="ECO:0000313" key="4">
    <source>
        <dbReference type="EMBL" id="MBC9794519.1"/>
    </source>
</evidence>
<dbReference type="Proteomes" id="UP000653730">
    <property type="component" value="Unassembled WGS sequence"/>
</dbReference>
<name>A0A926JNP2_9FLAO</name>
<gene>
    <name evidence="4" type="ORF">IBL28_00955</name>
</gene>
<dbReference type="InterPro" id="IPR007310">
    <property type="entry name" value="Aerobactin_biosyn_IucA/IucC_N"/>
</dbReference>
<dbReference type="InterPro" id="IPR022770">
    <property type="entry name" value="IucA/IucC-like_C"/>
</dbReference>
<comment type="pathway">
    <text evidence="1">Siderophore biosynthesis.</text>
</comment>
<feature type="domain" description="Aerobactin siderophore biosynthesis IucA/IucC N-terminal" evidence="2">
    <location>
        <begin position="149"/>
        <end position="397"/>
    </location>
</feature>
<dbReference type="Pfam" id="PF04183">
    <property type="entry name" value="IucA_IucC"/>
    <property type="match status" value="1"/>
</dbReference>